<dbReference type="PRINTS" id="PR00455">
    <property type="entry name" value="HTHTETR"/>
</dbReference>
<dbReference type="Pfam" id="PF00440">
    <property type="entry name" value="TetR_N"/>
    <property type="match status" value="1"/>
</dbReference>
<proteinExistence type="predicted"/>
<evidence type="ECO:0000313" key="7">
    <source>
        <dbReference type="Proteomes" id="UP000053127"/>
    </source>
</evidence>
<evidence type="ECO:0000256" key="1">
    <source>
        <dbReference type="ARBA" id="ARBA00023015"/>
    </source>
</evidence>
<evidence type="ECO:0000256" key="3">
    <source>
        <dbReference type="ARBA" id="ARBA00023163"/>
    </source>
</evidence>
<evidence type="ECO:0000259" key="5">
    <source>
        <dbReference type="PROSITE" id="PS50977"/>
    </source>
</evidence>
<dbReference type="SUPFAM" id="SSF46689">
    <property type="entry name" value="Homeodomain-like"/>
    <property type="match status" value="1"/>
</dbReference>
<dbReference type="GO" id="GO:0003700">
    <property type="term" value="F:DNA-binding transcription factor activity"/>
    <property type="evidence" value="ECO:0007669"/>
    <property type="project" value="TreeGrafter"/>
</dbReference>
<sequence length="200" mass="21790">MKQERAIRTRERILDAAAQGFAAHGYGRTTMQTVADRIRLTKGALYGHFTSKEELAAELVRQAGQAWRQVADASRGPGIPAASALRRLLSGLARRHHEEPRFHAVFRILAEQPDGPFAQPGFAHDLLAGLTEEFRRAQRAGAIPRWTSVEGLARLSVGAMLLASHAGIGGPDAADAVRDDVELLWDMVEALCQEREPPAA</sequence>
<reference evidence="6 7" key="1">
    <citation type="submission" date="2015-10" db="EMBL/GenBank/DDBJ databases">
        <title>Draft genome sequence of Streptomyces yokosukanensis DSM 40224, type strain for the species Streptomyces yokosukanensis.</title>
        <authorList>
            <person name="Ruckert C."/>
            <person name="Winkler A."/>
            <person name="Kalinowski J."/>
            <person name="Kampfer P."/>
            <person name="Glaeser S."/>
        </authorList>
    </citation>
    <scope>NUCLEOTIDE SEQUENCE [LARGE SCALE GENOMIC DNA]</scope>
    <source>
        <strain evidence="6 7">DSM 40224</strain>
    </source>
</reference>
<evidence type="ECO:0000256" key="2">
    <source>
        <dbReference type="ARBA" id="ARBA00023125"/>
    </source>
</evidence>
<dbReference type="PROSITE" id="PS01081">
    <property type="entry name" value="HTH_TETR_1"/>
    <property type="match status" value="1"/>
</dbReference>
<keyword evidence="1" id="KW-0805">Transcription regulation</keyword>
<keyword evidence="7" id="KW-1185">Reference proteome</keyword>
<dbReference type="AlphaFoldDB" id="A0A101P958"/>
<feature type="DNA-binding region" description="H-T-H motif" evidence="4">
    <location>
        <begin position="30"/>
        <end position="49"/>
    </location>
</feature>
<dbReference type="InterPro" id="IPR023772">
    <property type="entry name" value="DNA-bd_HTH_TetR-type_CS"/>
</dbReference>
<accession>A0A101P958</accession>
<dbReference type="Gene3D" id="1.10.357.10">
    <property type="entry name" value="Tetracycline Repressor, domain 2"/>
    <property type="match status" value="1"/>
</dbReference>
<name>A0A101P958_9ACTN</name>
<keyword evidence="2 4" id="KW-0238">DNA-binding</keyword>
<dbReference type="RefSeq" id="WP_067121126.1">
    <property type="nucleotide sequence ID" value="NZ_KQ948209.1"/>
</dbReference>
<evidence type="ECO:0000256" key="4">
    <source>
        <dbReference type="PROSITE-ProRule" id="PRU00335"/>
    </source>
</evidence>
<dbReference type="PANTHER" id="PTHR30055:SF234">
    <property type="entry name" value="HTH-TYPE TRANSCRIPTIONAL REGULATOR BETI"/>
    <property type="match status" value="1"/>
</dbReference>
<dbReference type="PROSITE" id="PS50977">
    <property type="entry name" value="HTH_TETR_2"/>
    <property type="match status" value="1"/>
</dbReference>
<gene>
    <name evidence="6" type="ORF">AQI95_11700</name>
</gene>
<evidence type="ECO:0000313" key="6">
    <source>
        <dbReference type="EMBL" id="KUN07200.1"/>
    </source>
</evidence>
<keyword evidence="3" id="KW-0804">Transcription</keyword>
<dbReference type="SUPFAM" id="SSF48498">
    <property type="entry name" value="Tetracyclin repressor-like, C-terminal domain"/>
    <property type="match status" value="1"/>
</dbReference>
<dbReference type="GO" id="GO:0000976">
    <property type="term" value="F:transcription cis-regulatory region binding"/>
    <property type="evidence" value="ECO:0007669"/>
    <property type="project" value="TreeGrafter"/>
</dbReference>
<dbReference type="InterPro" id="IPR009057">
    <property type="entry name" value="Homeodomain-like_sf"/>
</dbReference>
<dbReference type="InterPro" id="IPR036271">
    <property type="entry name" value="Tet_transcr_reg_TetR-rel_C_sf"/>
</dbReference>
<dbReference type="EMBL" id="LMWN01000013">
    <property type="protein sequence ID" value="KUN07200.1"/>
    <property type="molecule type" value="Genomic_DNA"/>
</dbReference>
<dbReference type="InterPro" id="IPR001647">
    <property type="entry name" value="HTH_TetR"/>
</dbReference>
<feature type="domain" description="HTH tetR-type" evidence="5">
    <location>
        <begin position="7"/>
        <end position="67"/>
    </location>
</feature>
<comment type="caution">
    <text evidence="6">The sequence shown here is derived from an EMBL/GenBank/DDBJ whole genome shotgun (WGS) entry which is preliminary data.</text>
</comment>
<protein>
    <recommendedName>
        <fullName evidence="5">HTH tetR-type domain-containing protein</fullName>
    </recommendedName>
</protein>
<organism evidence="6 7">
    <name type="scientific">Streptomyces yokosukanensis</name>
    <dbReference type="NCBI Taxonomy" id="67386"/>
    <lineage>
        <taxon>Bacteria</taxon>
        <taxon>Bacillati</taxon>
        <taxon>Actinomycetota</taxon>
        <taxon>Actinomycetes</taxon>
        <taxon>Kitasatosporales</taxon>
        <taxon>Streptomycetaceae</taxon>
        <taxon>Streptomyces</taxon>
    </lineage>
</organism>
<dbReference type="PANTHER" id="PTHR30055">
    <property type="entry name" value="HTH-TYPE TRANSCRIPTIONAL REGULATOR RUTR"/>
    <property type="match status" value="1"/>
</dbReference>
<dbReference type="STRING" id="67386.AQI95_11700"/>
<dbReference type="Proteomes" id="UP000053127">
    <property type="component" value="Unassembled WGS sequence"/>
</dbReference>
<dbReference type="InterPro" id="IPR050109">
    <property type="entry name" value="HTH-type_TetR-like_transc_reg"/>
</dbReference>